<organism evidence="1 2">
    <name type="scientific">Flavisolibacter tropicus</name>
    <dbReference type="NCBI Taxonomy" id="1492898"/>
    <lineage>
        <taxon>Bacteria</taxon>
        <taxon>Pseudomonadati</taxon>
        <taxon>Bacteroidota</taxon>
        <taxon>Chitinophagia</taxon>
        <taxon>Chitinophagales</taxon>
        <taxon>Chitinophagaceae</taxon>
        <taxon>Flavisolibacter</taxon>
    </lineage>
</organism>
<reference evidence="2" key="1">
    <citation type="submission" date="2015-01" db="EMBL/GenBank/DDBJ databases">
        <title>Flavisolibacter sp./LCS9/ whole genome sequencing.</title>
        <authorList>
            <person name="Kim M.K."/>
            <person name="Srinivasan S."/>
            <person name="Lee J.-J."/>
        </authorList>
    </citation>
    <scope>NUCLEOTIDE SEQUENCE [LARGE SCALE GENOMIC DNA]</scope>
    <source>
        <strain evidence="2">LCS9</strain>
    </source>
</reference>
<protein>
    <submittedName>
        <fullName evidence="1">Uncharacterized protein</fullName>
    </submittedName>
</protein>
<dbReference type="Proteomes" id="UP000077177">
    <property type="component" value="Chromosome"/>
</dbReference>
<dbReference type="KEGG" id="fla:SY85_15480"/>
<evidence type="ECO:0000313" key="2">
    <source>
        <dbReference type="Proteomes" id="UP000077177"/>
    </source>
</evidence>
<accession>A0A172TXT6</accession>
<keyword evidence="2" id="KW-1185">Reference proteome</keyword>
<dbReference type="EMBL" id="CP011390">
    <property type="protein sequence ID" value="ANE51694.1"/>
    <property type="molecule type" value="Genomic_DNA"/>
</dbReference>
<dbReference type="OrthoDB" id="5502466at2"/>
<gene>
    <name evidence="1" type="ORF">SY85_15480</name>
</gene>
<name>A0A172TXT6_9BACT</name>
<dbReference type="STRING" id="1492898.SY85_15480"/>
<proteinExistence type="predicted"/>
<dbReference type="AlphaFoldDB" id="A0A172TXT6"/>
<reference evidence="1 2" key="2">
    <citation type="journal article" date="2016" name="Int. J. Syst. Evol. Microbiol.">
        <title>Flavisolibacter tropicus sp. nov., isolated from tropical soil.</title>
        <authorList>
            <person name="Lee J.J."/>
            <person name="Kang M.S."/>
            <person name="Kim G.S."/>
            <person name="Lee C.S."/>
            <person name="Lim S."/>
            <person name="Lee J."/>
            <person name="Roh S.H."/>
            <person name="Kang H."/>
            <person name="Ha J.M."/>
            <person name="Bae S."/>
            <person name="Jung H.Y."/>
            <person name="Kim M.K."/>
        </authorList>
    </citation>
    <scope>NUCLEOTIDE SEQUENCE [LARGE SCALE GENOMIC DNA]</scope>
    <source>
        <strain evidence="1 2">LCS9</strain>
    </source>
</reference>
<evidence type="ECO:0000313" key="1">
    <source>
        <dbReference type="EMBL" id="ANE51694.1"/>
    </source>
</evidence>
<dbReference type="RefSeq" id="WP_066405811.1">
    <property type="nucleotide sequence ID" value="NZ_CP011390.1"/>
</dbReference>
<sequence>MNTAFTEAQQRWETFLSKIEERFHETLGQAESILPQLLDYQNFDTIPFGNAWTGIHNQGSELIKKINDTWEEKVSNTFEEVKETEEAKVEEAGENLDEFYTSFYKLYYLELDKGRERAHHLNKALKAYEVRTFAEAGRKLQVKAKEILSGNFSCTQCRAPLPVQQNIFRSYYQACEYCQTMNTFEPGTIARNVEHFALQPIAEEKALKEYFTYWDLESKFKAQREDEPKVISAEQVLEAYTKYVEIYLKARIEIIPDYEKRYKKDRVAKIEQLRKWTLSDEFARDFAFLSKEDITHLFNQIAEMYFDDVDFAQAPEKIQLTPLKDLGEYLQYFEEEIEDAFGLRIADAASKTIGQAIDWLFEQREHIRLGWSVSKDLEWYGWFDYDDYDWGDEDEDDE</sequence>